<feature type="region of interest" description="Disordered" evidence="2">
    <location>
        <begin position="138"/>
        <end position="168"/>
    </location>
</feature>
<evidence type="ECO:0000313" key="4">
    <source>
        <dbReference type="Proteomes" id="UP000288859"/>
    </source>
</evidence>
<name>A0A438NFV3_EXOME</name>
<proteinExistence type="predicted"/>
<feature type="compositionally biased region" description="Basic and acidic residues" evidence="2">
    <location>
        <begin position="367"/>
        <end position="377"/>
    </location>
</feature>
<feature type="compositionally biased region" description="Polar residues" evidence="2">
    <location>
        <begin position="352"/>
        <end position="366"/>
    </location>
</feature>
<feature type="compositionally biased region" description="Low complexity" evidence="2">
    <location>
        <begin position="69"/>
        <end position="93"/>
    </location>
</feature>
<evidence type="ECO:0000313" key="3">
    <source>
        <dbReference type="EMBL" id="RVX74607.1"/>
    </source>
</evidence>
<evidence type="ECO:0008006" key="5">
    <source>
        <dbReference type="Google" id="ProtNLM"/>
    </source>
</evidence>
<comment type="caution">
    <text evidence="3">The sequence shown here is derived from an EMBL/GenBank/DDBJ whole genome shotgun (WGS) entry which is preliminary data.</text>
</comment>
<dbReference type="Proteomes" id="UP000288859">
    <property type="component" value="Unassembled WGS sequence"/>
</dbReference>
<sequence length="398" mass="45237">MKWKSRLSKTVPTPVYSSNAEVSGADSGIDISITTDDKPTPNMSESNGVLKEHSPLDPSRPPTTGRLVSASMMRSVMSSSESSPSSESNQWSSAIGHASTGKSGRVIERLQGDIDRLRREKHLLKVRHEEAEKANETLLTRNQYLEDRNSNYEQSNEANLRQLGRKERQVEELREELRKERLKTSKAEAQAQAAATNEESWRDQASQAKSLAAQREVEYETIVACRKTDYDRHQLGLDKIRSGFTSLLRRQQEDVEKKKKLEILAEQQRQTISQLEEINKKLTVNFRSYRAEIDTAIADLRRMANSNDDAMTRKLHDMTEVTGQMRWVMKVDEVVNGNVPSGQPPIAAHSSRPPSQHQDQFITNGDNEIRREKESGRRSPTKGFLTRHLRKESNKSTK</sequence>
<reference evidence="3 4" key="1">
    <citation type="submission" date="2017-03" db="EMBL/GenBank/DDBJ databases">
        <title>Genomes of endolithic fungi from Antarctica.</title>
        <authorList>
            <person name="Coleine C."/>
            <person name="Masonjones S."/>
            <person name="Stajich J.E."/>
        </authorList>
    </citation>
    <scope>NUCLEOTIDE SEQUENCE [LARGE SCALE GENOMIC DNA]</scope>
    <source>
        <strain evidence="3 4">CCFEE 6314</strain>
    </source>
</reference>
<evidence type="ECO:0000256" key="1">
    <source>
        <dbReference type="SAM" id="Coils"/>
    </source>
</evidence>
<dbReference type="EMBL" id="NAJM01000004">
    <property type="protein sequence ID" value="RVX74607.1"/>
    <property type="molecule type" value="Genomic_DNA"/>
</dbReference>
<feature type="region of interest" description="Disordered" evidence="2">
    <location>
        <begin position="336"/>
        <end position="398"/>
    </location>
</feature>
<dbReference type="OrthoDB" id="3918393at2759"/>
<keyword evidence="1" id="KW-0175">Coiled coil</keyword>
<feature type="coiled-coil region" evidence="1">
    <location>
        <begin position="258"/>
        <end position="292"/>
    </location>
</feature>
<accession>A0A438NFV3</accession>
<dbReference type="VEuPathDB" id="FungiDB:PV10_07186"/>
<protein>
    <recommendedName>
        <fullName evidence="5">SWI5-dependent HO expression protein 3</fullName>
    </recommendedName>
</protein>
<gene>
    <name evidence="3" type="ORF">B0A52_01733</name>
</gene>
<dbReference type="AlphaFoldDB" id="A0A438NFV3"/>
<feature type="region of interest" description="Disordered" evidence="2">
    <location>
        <begin position="1"/>
        <end position="107"/>
    </location>
</feature>
<feature type="compositionally biased region" description="Polar residues" evidence="2">
    <location>
        <begin position="8"/>
        <end position="21"/>
    </location>
</feature>
<organism evidence="3 4">
    <name type="scientific">Exophiala mesophila</name>
    <name type="common">Black yeast-like fungus</name>
    <dbReference type="NCBI Taxonomy" id="212818"/>
    <lineage>
        <taxon>Eukaryota</taxon>
        <taxon>Fungi</taxon>
        <taxon>Dikarya</taxon>
        <taxon>Ascomycota</taxon>
        <taxon>Pezizomycotina</taxon>
        <taxon>Eurotiomycetes</taxon>
        <taxon>Chaetothyriomycetidae</taxon>
        <taxon>Chaetothyriales</taxon>
        <taxon>Herpotrichiellaceae</taxon>
        <taxon>Exophiala</taxon>
    </lineage>
</organism>
<evidence type="ECO:0000256" key="2">
    <source>
        <dbReference type="SAM" id="MobiDB-lite"/>
    </source>
</evidence>